<feature type="compositionally biased region" description="Low complexity" evidence="1">
    <location>
        <begin position="87"/>
        <end position="97"/>
    </location>
</feature>
<reference evidence="2 3" key="1">
    <citation type="journal article" date="2024" name="Nat. Commun.">
        <title>Phylogenomics reveals the evolutionary origins of lichenization in chlorophyte algae.</title>
        <authorList>
            <person name="Puginier C."/>
            <person name="Libourel C."/>
            <person name="Otte J."/>
            <person name="Skaloud P."/>
            <person name="Haon M."/>
            <person name="Grisel S."/>
            <person name="Petersen M."/>
            <person name="Berrin J.G."/>
            <person name="Delaux P.M."/>
            <person name="Dal Grande F."/>
            <person name="Keller J."/>
        </authorList>
    </citation>
    <scope>NUCLEOTIDE SEQUENCE [LARGE SCALE GENOMIC DNA]</scope>
    <source>
        <strain evidence="2 3">SAG 2145</strain>
    </source>
</reference>
<feature type="region of interest" description="Disordered" evidence="1">
    <location>
        <begin position="124"/>
        <end position="161"/>
    </location>
</feature>
<evidence type="ECO:0000313" key="2">
    <source>
        <dbReference type="EMBL" id="KAK9826233.1"/>
    </source>
</evidence>
<accession>A0AAW1QXF6</accession>
<protein>
    <submittedName>
        <fullName evidence="2">Uncharacterized protein</fullName>
    </submittedName>
</protein>
<dbReference type="Proteomes" id="UP001438707">
    <property type="component" value="Unassembled WGS sequence"/>
</dbReference>
<evidence type="ECO:0000256" key="1">
    <source>
        <dbReference type="SAM" id="MobiDB-lite"/>
    </source>
</evidence>
<name>A0AAW1QXF6_9CHLO</name>
<comment type="caution">
    <text evidence="2">The sequence shown here is derived from an EMBL/GenBank/DDBJ whole genome shotgun (WGS) entry which is preliminary data.</text>
</comment>
<feature type="region of interest" description="Disordered" evidence="1">
    <location>
        <begin position="86"/>
        <end position="105"/>
    </location>
</feature>
<organism evidence="2 3">
    <name type="scientific">Apatococcus lobatus</name>
    <dbReference type="NCBI Taxonomy" id="904363"/>
    <lineage>
        <taxon>Eukaryota</taxon>
        <taxon>Viridiplantae</taxon>
        <taxon>Chlorophyta</taxon>
        <taxon>core chlorophytes</taxon>
        <taxon>Trebouxiophyceae</taxon>
        <taxon>Chlorellales</taxon>
        <taxon>Chlorellaceae</taxon>
        <taxon>Apatococcus</taxon>
    </lineage>
</organism>
<proteinExistence type="predicted"/>
<gene>
    <name evidence="2" type="ORF">WJX74_001673</name>
</gene>
<sequence length="161" mass="18048">MVPWLLQAHQLDPGLWGRGQPFLQGLGGLLREPLTWALERVRGSSLCQLVVSYVPGLGALRPEADRFRIQREWSIHMMGHCIKVRVDAAPPRSTPRPSRSDSDADALRRVSTLTDQNQALQRQLKYSRQQHAFSDEAGTRVRSRSQHLASGSACSRREGKA</sequence>
<dbReference type="AlphaFoldDB" id="A0AAW1QXF6"/>
<evidence type="ECO:0000313" key="3">
    <source>
        <dbReference type="Proteomes" id="UP001438707"/>
    </source>
</evidence>
<dbReference type="EMBL" id="JALJOS010000021">
    <property type="protein sequence ID" value="KAK9826233.1"/>
    <property type="molecule type" value="Genomic_DNA"/>
</dbReference>
<keyword evidence="3" id="KW-1185">Reference proteome</keyword>